<dbReference type="RefSeq" id="XP_009548151.1">
    <property type="nucleotide sequence ID" value="XM_009549856.1"/>
</dbReference>
<dbReference type="HOGENOM" id="CLU_1235168_0_0_1"/>
<accession>W4K1I1</accession>
<name>W4K1I1_HETIT</name>
<dbReference type="OrthoDB" id="2752889at2759"/>
<dbReference type="Proteomes" id="UP000030671">
    <property type="component" value="Unassembled WGS sequence"/>
</dbReference>
<evidence type="ECO:0000313" key="3">
    <source>
        <dbReference type="Proteomes" id="UP000030671"/>
    </source>
</evidence>
<organism evidence="2 3">
    <name type="scientific">Heterobasidion irregulare (strain TC 32-1)</name>
    <dbReference type="NCBI Taxonomy" id="747525"/>
    <lineage>
        <taxon>Eukaryota</taxon>
        <taxon>Fungi</taxon>
        <taxon>Dikarya</taxon>
        <taxon>Basidiomycota</taxon>
        <taxon>Agaricomycotina</taxon>
        <taxon>Agaricomycetes</taxon>
        <taxon>Russulales</taxon>
        <taxon>Bondarzewiaceae</taxon>
        <taxon>Heterobasidion</taxon>
        <taxon>Heterobasidion annosum species complex</taxon>
    </lineage>
</organism>
<sequence length="224" mass="25504">MRNIPIEVLDGNVIEYVETVCAVVSEVEYLNLAGSDRIYGFDDDSGDSGMRTSPRQTPPLRPQSRMSTRPREQTYTVPFAFNSLEECLHTLFFPIWTAMVGGALLMYPESLPSLVFEKGYAPVPTSPLDRIAYYGNYAVPHVWIFIGCVVGTALVDPRVFGTLVLLVTLRTMHVWRGYANNRAERLLDERRQSEEIKQWEMDMWCVYLVFAGKEEQFSSLLSSL</sequence>
<feature type="region of interest" description="Disordered" evidence="1">
    <location>
        <begin position="43"/>
        <end position="71"/>
    </location>
</feature>
<dbReference type="EMBL" id="KI925460">
    <property type="protein sequence ID" value="ETW79579.1"/>
    <property type="molecule type" value="Genomic_DNA"/>
</dbReference>
<evidence type="ECO:0000313" key="2">
    <source>
        <dbReference type="EMBL" id="ETW79579.1"/>
    </source>
</evidence>
<dbReference type="GeneID" id="20672263"/>
<keyword evidence="3" id="KW-1185">Reference proteome</keyword>
<proteinExistence type="predicted"/>
<dbReference type="InParanoid" id="W4K1I1"/>
<dbReference type="KEGG" id="hir:HETIRDRAFT_386078"/>
<gene>
    <name evidence="2" type="ORF">HETIRDRAFT_386078</name>
</gene>
<evidence type="ECO:0000256" key="1">
    <source>
        <dbReference type="SAM" id="MobiDB-lite"/>
    </source>
</evidence>
<reference evidence="2 3" key="1">
    <citation type="journal article" date="2012" name="New Phytol.">
        <title>Insight into trade-off between wood decay and parasitism from the genome of a fungal forest pathogen.</title>
        <authorList>
            <person name="Olson A."/>
            <person name="Aerts A."/>
            <person name="Asiegbu F."/>
            <person name="Belbahri L."/>
            <person name="Bouzid O."/>
            <person name="Broberg A."/>
            <person name="Canback B."/>
            <person name="Coutinho P.M."/>
            <person name="Cullen D."/>
            <person name="Dalman K."/>
            <person name="Deflorio G."/>
            <person name="van Diepen L.T."/>
            <person name="Dunand C."/>
            <person name="Duplessis S."/>
            <person name="Durling M."/>
            <person name="Gonthier P."/>
            <person name="Grimwood J."/>
            <person name="Fossdal C.G."/>
            <person name="Hansson D."/>
            <person name="Henrissat B."/>
            <person name="Hietala A."/>
            <person name="Himmelstrand K."/>
            <person name="Hoffmeister D."/>
            <person name="Hogberg N."/>
            <person name="James T.Y."/>
            <person name="Karlsson M."/>
            <person name="Kohler A."/>
            <person name="Kues U."/>
            <person name="Lee Y.H."/>
            <person name="Lin Y.C."/>
            <person name="Lind M."/>
            <person name="Lindquist E."/>
            <person name="Lombard V."/>
            <person name="Lucas S."/>
            <person name="Lunden K."/>
            <person name="Morin E."/>
            <person name="Murat C."/>
            <person name="Park J."/>
            <person name="Raffaello T."/>
            <person name="Rouze P."/>
            <person name="Salamov A."/>
            <person name="Schmutz J."/>
            <person name="Solheim H."/>
            <person name="Stahlberg J."/>
            <person name="Velez H."/>
            <person name="de Vries R.P."/>
            <person name="Wiebenga A."/>
            <person name="Woodward S."/>
            <person name="Yakovlev I."/>
            <person name="Garbelotto M."/>
            <person name="Martin F."/>
            <person name="Grigoriev I.V."/>
            <person name="Stenlid J."/>
        </authorList>
    </citation>
    <scope>NUCLEOTIDE SEQUENCE [LARGE SCALE GENOMIC DNA]</scope>
    <source>
        <strain evidence="2 3">TC 32-1</strain>
    </source>
</reference>
<protein>
    <submittedName>
        <fullName evidence="2">Uncharacterized protein</fullName>
    </submittedName>
</protein>
<dbReference type="AlphaFoldDB" id="W4K1I1"/>